<protein>
    <recommendedName>
        <fullName evidence="1">SnoaL-like domain-containing protein</fullName>
    </recommendedName>
</protein>
<name>A0A0C2BPV1_9BURK</name>
<evidence type="ECO:0000313" key="2">
    <source>
        <dbReference type="EMBL" id="KIF82109.1"/>
    </source>
</evidence>
<dbReference type="InterPro" id="IPR032710">
    <property type="entry name" value="NTF2-like_dom_sf"/>
</dbReference>
<dbReference type="EMBL" id="JWJG01000028">
    <property type="protein sequence ID" value="KIF82109.1"/>
    <property type="molecule type" value="Genomic_DNA"/>
</dbReference>
<feature type="domain" description="SnoaL-like" evidence="1">
    <location>
        <begin position="10"/>
        <end position="117"/>
    </location>
</feature>
<proteinExistence type="predicted"/>
<dbReference type="Pfam" id="PF12680">
    <property type="entry name" value="SnoaL_2"/>
    <property type="match status" value="1"/>
</dbReference>
<comment type="caution">
    <text evidence="2">The sequence shown here is derived from an EMBL/GenBank/DDBJ whole genome shotgun (WGS) entry which is preliminary data.</text>
</comment>
<accession>A0A0C2BPV1</accession>
<organism evidence="2 3">
    <name type="scientific">Noviherbaspirillum autotrophicum</name>
    <dbReference type="NCBI Taxonomy" id="709839"/>
    <lineage>
        <taxon>Bacteria</taxon>
        <taxon>Pseudomonadati</taxon>
        <taxon>Pseudomonadota</taxon>
        <taxon>Betaproteobacteria</taxon>
        <taxon>Burkholderiales</taxon>
        <taxon>Oxalobacteraceae</taxon>
        <taxon>Noviherbaspirillum</taxon>
    </lineage>
</organism>
<dbReference type="Gene3D" id="3.10.450.50">
    <property type="match status" value="1"/>
</dbReference>
<evidence type="ECO:0000259" key="1">
    <source>
        <dbReference type="Pfam" id="PF12680"/>
    </source>
</evidence>
<dbReference type="PANTHER" id="PTHR41252">
    <property type="entry name" value="BLR2505 PROTEIN"/>
    <property type="match status" value="1"/>
</dbReference>
<sequence>MNEQENVQLVRQGYDAFKKGDIPGLLQLFADDIAWTLDKIEQVPFSGQRRGKDQVTEFFKLLDENMHPLQFDPQQFIAQDDKVVALGHAVWSVKSTDRRFESDWAHVFSVQSGKITSFREYTDTAASAAAFREPGPDVAI</sequence>
<dbReference type="InterPro" id="IPR037401">
    <property type="entry name" value="SnoaL-like"/>
</dbReference>
<dbReference type="OrthoDB" id="283154at2"/>
<gene>
    <name evidence="2" type="ORF">TSA66_16990</name>
</gene>
<dbReference type="STRING" id="709839.TSA66_16990"/>
<keyword evidence="3" id="KW-1185">Reference proteome</keyword>
<dbReference type="AlphaFoldDB" id="A0A0C2BPV1"/>
<dbReference type="PANTHER" id="PTHR41252:SF1">
    <property type="entry name" value="BLR2505 PROTEIN"/>
    <property type="match status" value="1"/>
</dbReference>
<dbReference type="Proteomes" id="UP000031572">
    <property type="component" value="Unassembled WGS sequence"/>
</dbReference>
<dbReference type="RefSeq" id="WP_040040785.1">
    <property type="nucleotide sequence ID" value="NZ_JWJG01000028.1"/>
</dbReference>
<evidence type="ECO:0000313" key="3">
    <source>
        <dbReference type="Proteomes" id="UP000031572"/>
    </source>
</evidence>
<dbReference type="SUPFAM" id="SSF54427">
    <property type="entry name" value="NTF2-like"/>
    <property type="match status" value="1"/>
</dbReference>
<reference evidence="2 3" key="1">
    <citation type="submission" date="2014-12" db="EMBL/GenBank/DDBJ databases">
        <title>Denitrispirillum autotrophicum gen. nov., sp. nov., Denitrifying, Facultatively Autotrophic Bacteria Isolated from Rice Paddy Soil.</title>
        <authorList>
            <person name="Ishii S."/>
            <person name="Ashida N."/>
            <person name="Ohno H."/>
            <person name="Otsuka S."/>
            <person name="Yokota A."/>
            <person name="Senoo K."/>
        </authorList>
    </citation>
    <scope>NUCLEOTIDE SEQUENCE [LARGE SCALE GENOMIC DNA]</scope>
    <source>
        <strain evidence="2 3">TSA66</strain>
    </source>
</reference>